<dbReference type="PANTHER" id="PTHR24361">
    <property type="entry name" value="MITOGEN-ACTIVATED KINASE KINASE KINASE"/>
    <property type="match status" value="1"/>
</dbReference>
<dbReference type="EC" id="2.7.11.1" evidence="2"/>
<dbReference type="GO" id="GO:0004674">
    <property type="term" value="F:protein serine/threonine kinase activity"/>
    <property type="evidence" value="ECO:0007669"/>
    <property type="project" value="UniProtKB-EC"/>
</dbReference>
<dbReference type="RefSeq" id="WP_406696761.1">
    <property type="nucleotide sequence ID" value="NZ_CP155447.1"/>
</dbReference>
<dbReference type="CDD" id="cd14014">
    <property type="entry name" value="STKc_PknB_like"/>
    <property type="match status" value="1"/>
</dbReference>
<proteinExistence type="predicted"/>
<organism evidence="2">
    <name type="scientific">Singulisphaera sp. Ch08</name>
    <dbReference type="NCBI Taxonomy" id="3120278"/>
    <lineage>
        <taxon>Bacteria</taxon>
        <taxon>Pseudomonadati</taxon>
        <taxon>Planctomycetota</taxon>
        <taxon>Planctomycetia</taxon>
        <taxon>Isosphaerales</taxon>
        <taxon>Isosphaeraceae</taxon>
        <taxon>Singulisphaera</taxon>
    </lineage>
</organism>
<evidence type="ECO:0000313" key="2">
    <source>
        <dbReference type="EMBL" id="XBH04017.1"/>
    </source>
</evidence>
<evidence type="ECO:0000259" key="1">
    <source>
        <dbReference type="PROSITE" id="PS50011"/>
    </source>
</evidence>
<accession>A0AAU7CFU6</accession>
<gene>
    <name evidence="2" type="ORF">V5E97_37815</name>
</gene>
<dbReference type="GO" id="GO:0005737">
    <property type="term" value="C:cytoplasm"/>
    <property type="evidence" value="ECO:0007669"/>
    <property type="project" value="TreeGrafter"/>
</dbReference>
<dbReference type="PROSITE" id="PS50011">
    <property type="entry name" value="PROTEIN_KINASE_DOM"/>
    <property type="match status" value="1"/>
</dbReference>
<dbReference type="Gene3D" id="3.30.200.20">
    <property type="entry name" value="Phosphorylase Kinase, domain 1"/>
    <property type="match status" value="1"/>
</dbReference>
<dbReference type="GO" id="GO:0005524">
    <property type="term" value="F:ATP binding"/>
    <property type="evidence" value="ECO:0007669"/>
    <property type="project" value="InterPro"/>
</dbReference>
<dbReference type="InterPro" id="IPR011009">
    <property type="entry name" value="Kinase-like_dom_sf"/>
</dbReference>
<dbReference type="SMART" id="SM00220">
    <property type="entry name" value="S_TKc"/>
    <property type="match status" value="1"/>
</dbReference>
<dbReference type="InterPro" id="IPR053235">
    <property type="entry name" value="Ser_Thr_kinase"/>
</dbReference>
<dbReference type="Pfam" id="PF00069">
    <property type="entry name" value="Pkinase"/>
    <property type="match status" value="1"/>
</dbReference>
<reference evidence="2" key="1">
    <citation type="submission" date="2024-05" db="EMBL/GenBank/DDBJ databases">
        <title>Planctomycetes of the genus Singulisphaera possess chitinolytic capabilities.</title>
        <authorList>
            <person name="Ivanova A."/>
        </authorList>
    </citation>
    <scope>NUCLEOTIDE SEQUENCE</scope>
    <source>
        <strain evidence="2">Ch08T</strain>
    </source>
</reference>
<feature type="domain" description="Protein kinase" evidence="1">
    <location>
        <begin position="16"/>
        <end position="278"/>
    </location>
</feature>
<sequence length="297" mass="33572">MSADTNIAGSEKIGGFRLVRTLHPGATSVVVEVIQESTGKRFALKLLLESRAEDSAERKSFEFEAKLGMQMRHPNLIHVHEYFRDPVQPYFVMDHFPSFHLKLPIARPSVYPMPTAQLHRIITQAATGLLFFHQKGWVHRDIKPENILVNKSGETRVIDYALALKPFGALRKMLGSKPPRQGTPSYMAPEQIRCEPPTPSADIYSFGVTCYEITCGRPPFRANSTSELLNKHLSDRPLPLTAHNKAITPEFNDLVLSMLQKRTTDRLADLEEFLSRFRRTRIFQDDPAPAANSGFSM</sequence>
<protein>
    <submittedName>
        <fullName evidence="2">Serine/threonine-protein kinase</fullName>
        <ecNumber evidence="2">2.7.11.1</ecNumber>
    </submittedName>
</protein>
<dbReference type="PANTHER" id="PTHR24361:SF785">
    <property type="entry name" value="DUAL SPECIFICITY MITOGEN-ACTIVATED PROTEIN KINASE KINASE 1"/>
    <property type="match status" value="1"/>
</dbReference>
<dbReference type="AlphaFoldDB" id="A0AAU7CFU6"/>
<dbReference type="Gene3D" id="1.10.510.10">
    <property type="entry name" value="Transferase(Phosphotransferase) domain 1"/>
    <property type="match status" value="1"/>
</dbReference>
<dbReference type="SUPFAM" id="SSF56112">
    <property type="entry name" value="Protein kinase-like (PK-like)"/>
    <property type="match status" value="1"/>
</dbReference>
<keyword evidence="2" id="KW-0418">Kinase</keyword>
<dbReference type="EMBL" id="CP155447">
    <property type="protein sequence ID" value="XBH04017.1"/>
    <property type="molecule type" value="Genomic_DNA"/>
</dbReference>
<keyword evidence="2" id="KW-0808">Transferase</keyword>
<dbReference type="InterPro" id="IPR000719">
    <property type="entry name" value="Prot_kinase_dom"/>
</dbReference>
<name>A0AAU7CFU6_9BACT</name>